<sequence>MGRPGRTRQPASRPSTRLPESRLYRLGRSARYHNLFHDITRGNNAYILKVRQLSYVIPGYQATSNWDPATGLGTPRATPLLQAMYRQRSSLRSVPVRGVPAALVANTFR</sequence>
<dbReference type="SUPFAM" id="SSF52743">
    <property type="entry name" value="Subtilisin-like"/>
    <property type="match status" value="1"/>
</dbReference>
<evidence type="ECO:0000256" key="1">
    <source>
        <dbReference type="SAM" id="MobiDB-lite"/>
    </source>
</evidence>
<dbReference type="InterPro" id="IPR036852">
    <property type="entry name" value="Peptidase_S8/S53_dom_sf"/>
</dbReference>
<dbReference type="Proteomes" id="UP000326912">
    <property type="component" value="Unassembled WGS sequence"/>
</dbReference>
<evidence type="ECO:0000313" key="3">
    <source>
        <dbReference type="Proteomes" id="UP000326912"/>
    </source>
</evidence>
<organism evidence="2 3">
    <name type="scientific">Dictyobacter vulcani</name>
    <dbReference type="NCBI Taxonomy" id="2607529"/>
    <lineage>
        <taxon>Bacteria</taxon>
        <taxon>Bacillati</taxon>
        <taxon>Chloroflexota</taxon>
        <taxon>Ktedonobacteria</taxon>
        <taxon>Ktedonobacterales</taxon>
        <taxon>Dictyobacteraceae</taxon>
        <taxon>Dictyobacter</taxon>
    </lineage>
</organism>
<dbReference type="AlphaFoldDB" id="A0A5J4KW64"/>
<gene>
    <name evidence="2" type="ORF">KDW_59050</name>
</gene>
<name>A0A5J4KW64_9CHLR</name>
<comment type="caution">
    <text evidence="2">The sequence shown here is derived from an EMBL/GenBank/DDBJ whole genome shotgun (WGS) entry which is preliminary data.</text>
</comment>
<reference evidence="2 3" key="1">
    <citation type="submission" date="2019-10" db="EMBL/GenBank/DDBJ databases">
        <title>Dictyobacter vulcani sp. nov., within the class Ktedonobacteria, isolated from soil of volcanic Mt. Zao.</title>
        <authorList>
            <person name="Zheng Y."/>
            <person name="Wang C.M."/>
            <person name="Sakai Y."/>
            <person name="Abe K."/>
            <person name="Yokota A."/>
            <person name="Yabe S."/>
        </authorList>
    </citation>
    <scope>NUCLEOTIDE SEQUENCE [LARGE SCALE GENOMIC DNA]</scope>
    <source>
        <strain evidence="2 3">W12</strain>
    </source>
</reference>
<protein>
    <submittedName>
        <fullName evidence="2">Uncharacterized protein</fullName>
    </submittedName>
</protein>
<accession>A0A5J4KW64</accession>
<evidence type="ECO:0000313" key="2">
    <source>
        <dbReference type="EMBL" id="GER91743.1"/>
    </source>
</evidence>
<dbReference type="Gene3D" id="3.40.50.200">
    <property type="entry name" value="Peptidase S8/S53 domain"/>
    <property type="match status" value="1"/>
</dbReference>
<dbReference type="EMBL" id="BKZW01000004">
    <property type="protein sequence ID" value="GER91743.1"/>
    <property type="molecule type" value="Genomic_DNA"/>
</dbReference>
<keyword evidence="3" id="KW-1185">Reference proteome</keyword>
<feature type="region of interest" description="Disordered" evidence="1">
    <location>
        <begin position="1"/>
        <end position="23"/>
    </location>
</feature>
<dbReference type="GO" id="GO:0004252">
    <property type="term" value="F:serine-type endopeptidase activity"/>
    <property type="evidence" value="ECO:0007669"/>
    <property type="project" value="InterPro"/>
</dbReference>
<dbReference type="GO" id="GO:0006508">
    <property type="term" value="P:proteolysis"/>
    <property type="evidence" value="ECO:0007669"/>
    <property type="project" value="InterPro"/>
</dbReference>
<proteinExistence type="predicted"/>